<proteinExistence type="predicted"/>
<keyword evidence="3" id="KW-1185">Reference proteome</keyword>
<dbReference type="RefSeq" id="WP_138728406.1">
    <property type="nucleotide sequence ID" value="NZ_SRMP02000023.1"/>
</dbReference>
<evidence type="ECO:0000313" key="2">
    <source>
        <dbReference type="EMBL" id="MFN0292357.1"/>
    </source>
</evidence>
<dbReference type="InterPro" id="IPR013783">
    <property type="entry name" value="Ig-like_fold"/>
</dbReference>
<feature type="chain" id="PRO_5045302350" evidence="1">
    <location>
        <begin position="21"/>
        <end position="548"/>
    </location>
</feature>
<dbReference type="Gene3D" id="2.60.40.10">
    <property type="entry name" value="Immunoglobulins"/>
    <property type="match status" value="1"/>
</dbReference>
<dbReference type="EMBL" id="SRMP02000023">
    <property type="protein sequence ID" value="MFN0292357.1"/>
    <property type="molecule type" value="Genomic_DNA"/>
</dbReference>
<dbReference type="Proteomes" id="UP001517367">
    <property type="component" value="Unassembled WGS sequence"/>
</dbReference>
<feature type="signal peptide" evidence="1">
    <location>
        <begin position="1"/>
        <end position="20"/>
    </location>
</feature>
<gene>
    <name evidence="2" type="ORF">E5L68_013205</name>
</gene>
<comment type="caution">
    <text evidence="2">The sequence shown here is derived from an EMBL/GenBank/DDBJ whole genome shotgun (WGS) entry which is preliminary data.</text>
</comment>
<sequence>MKRKLLTLILTAFGAFGAFAQFTAGNLAVYRYGDGATPLANGTRVPVFVDEYTPSGTFVKTIAIPQTAASGNYGFEGLGLTGAGLFEAEGFPVLSRDGSTFSVIGYNPAQAGEFVIGTLNAAGNWSANTLVIDAIGAPRSAVVEGTSVYFNGYQNGVRYKTLGTATASTRVSTDQNAPRVLTIAATSFGAGPTVADKIFAPIGGNTLASTNLPLTTQTSFTTPLGFPSGTLRNLHQAIVFKSASGRTFLYLIDDNAVASGGTGVPLLRKFRSNSGGSSWVDFKSIELPLNTKSIAGVYTAGTGVKLYFTSYSNPNNAGFSELRSYQDDFVTSAEGDEPARYLTGNTSLIATAAANTTFRGVTMAPGTSVLPVKFTTFNANERNGAIRLNWATASETNSSHFDILRSTTATNFVKIDQVSGKGTTNAAANYSYLDEKPLPGTNYYKLKQVDFNGDSEEFGPVSATIPVAKTDFTIAKQDNNLEVQVYSAMAQSGKIEIIDVNGKINHSQSVQLEKGLNKISISAAKLPNGLNVIVLNTAEGKVAKKIIR</sequence>
<keyword evidence="1" id="KW-0732">Signal</keyword>
<reference evidence="2 3" key="1">
    <citation type="submission" date="2024-12" db="EMBL/GenBank/DDBJ databases">
        <authorList>
            <person name="Hu S."/>
        </authorList>
    </citation>
    <scope>NUCLEOTIDE SEQUENCE [LARGE SCALE GENOMIC DNA]</scope>
    <source>
        <strain evidence="2 3">P-25</strain>
    </source>
</reference>
<evidence type="ECO:0000256" key="1">
    <source>
        <dbReference type="SAM" id="SignalP"/>
    </source>
</evidence>
<accession>A0ABW9JIY6</accession>
<protein>
    <submittedName>
        <fullName evidence="2">T9SS type A sorting domain-containing protein</fullName>
    </submittedName>
</protein>
<evidence type="ECO:0000313" key="3">
    <source>
        <dbReference type="Proteomes" id="UP001517367"/>
    </source>
</evidence>
<name>A0ABW9JIY6_9SPHI</name>
<organism evidence="2 3">
    <name type="scientific">Pedobacter helvus</name>
    <dbReference type="NCBI Taxonomy" id="2563444"/>
    <lineage>
        <taxon>Bacteria</taxon>
        <taxon>Pseudomonadati</taxon>
        <taxon>Bacteroidota</taxon>
        <taxon>Sphingobacteriia</taxon>
        <taxon>Sphingobacteriales</taxon>
        <taxon>Sphingobacteriaceae</taxon>
        <taxon>Pedobacter</taxon>
    </lineage>
</organism>